<comment type="caution">
    <text evidence="6">The sequence shown here is derived from an EMBL/GenBank/DDBJ whole genome shotgun (WGS) entry which is preliminary data.</text>
</comment>
<dbReference type="PROSITE" id="PS01213">
    <property type="entry name" value="GLOBIN_FAM_2"/>
    <property type="match status" value="1"/>
</dbReference>
<keyword evidence="2" id="KW-0813">Transport</keyword>
<keyword evidence="3" id="KW-0349">Heme</keyword>
<evidence type="ECO:0000256" key="4">
    <source>
        <dbReference type="ARBA" id="ARBA00022723"/>
    </source>
</evidence>
<evidence type="ECO:0000256" key="5">
    <source>
        <dbReference type="ARBA" id="ARBA00023004"/>
    </source>
</evidence>
<keyword evidence="7" id="KW-1185">Reference proteome</keyword>
<keyword evidence="5" id="KW-0408">Iron</keyword>
<evidence type="ECO:0000313" key="7">
    <source>
        <dbReference type="Proteomes" id="UP000717634"/>
    </source>
</evidence>
<accession>A0ABX1HM25</accession>
<name>A0ABX1HM25_9BACT</name>
<evidence type="ECO:0000256" key="2">
    <source>
        <dbReference type="ARBA" id="ARBA00022448"/>
    </source>
</evidence>
<evidence type="ECO:0000313" key="6">
    <source>
        <dbReference type="EMBL" id="NKI91306.1"/>
    </source>
</evidence>
<proteinExistence type="predicted"/>
<gene>
    <name evidence="6" type="ORF">HBN54_003923</name>
</gene>
<dbReference type="InterPro" id="IPR012292">
    <property type="entry name" value="Globin/Proto"/>
</dbReference>
<organism evidence="6 7">
    <name type="scientific">Hymenobacter artigasi</name>
    <dbReference type="NCBI Taxonomy" id="2719616"/>
    <lineage>
        <taxon>Bacteria</taxon>
        <taxon>Pseudomonadati</taxon>
        <taxon>Bacteroidota</taxon>
        <taxon>Cytophagia</taxon>
        <taxon>Cytophagales</taxon>
        <taxon>Hymenobacteraceae</taxon>
        <taxon>Hymenobacter</taxon>
    </lineage>
</organism>
<dbReference type="CDD" id="cd00454">
    <property type="entry name" value="TrHb1_N"/>
    <property type="match status" value="1"/>
</dbReference>
<dbReference type="RefSeq" id="WP_168674876.1">
    <property type="nucleotide sequence ID" value="NZ_JAAVTK010000015.1"/>
</dbReference>
<keyword evidence="4" id="KW-0479">Metal-binding</keyword>
<dbReference type="SUPFAM" id="SSF46458">
    <property type="entry name" value="Globin-like"/>
    <property type="match status" value="1"/>
</dbReference>
<reference evidence="6 7" key="1">
    <citation type="submission" date="2020-03" db="EMBL/GenBank/DDBJ databases">
        <title>Genomic Encyclopedia of Type Strains, Phase IV (KMG-V): Genome sequencing to study the core and pangenomes of soil and plant-associated prokaryotes.</title>
        <authorList>
            <person name="Whitman W."/>
        </authorList>
    </citation>
    <scope>NUCLEOTIDE SEQUENCE [LARGE SCALE GENOMIC DNA]</scope>
    <source>
        <strain evidence="6 7">1B</strain>
    </source>
</reference>
<sequence>MTNILFERLGGTTGIKSIVDDVVEAHMYNQAISARFLPYKEQPEKLAIIKKHTVDFFSAGSGGPVTYSGRDMVTTHTGMNISPAEYINVVDDILTVLSKHKIDDQSRNGVLAILWSLKDMIIAR</sequence>
<comment type="cofactor">
    <cofactor evidence="1">
        <name>heme</name>
        <dbReference type="ChEBI" id="CHEBI:30413"/>
    </cofactor>
</comment>
<dbReference type="InterPro" id="IPR009050">
    <property type="entry name" value="Globin-like_sf"/>
</dbReference>
<dbReference type="Proteomes" id="UP000717634">
    <property type="component" value="Unassembled WGS sequence"/>
</dbReference>
<dbReference type="InterPro" id="IPR019795">
    <property type="entry name" value="Globin_bac-like_CS"/>
</dbReference>
<dbReference type="EMBL" id="JAAVTK010000015">
    <property type="protein sequence ID" value="NKI91306.1"/>
    <property type="molecule type" value="Genomic_DNA"/>
</dbReference>
<evidence type="ECO:0000256" key="1">
    <source>
        <dbReference type="ARBA" id="ARBA00001971"/>
    </source>
</evidence>
<protein>
    <submittedName>
        <fullName evidence="6">Hemoglobin</fullName>
    </submittedName>
</protein>
<dbReference type="Gene3D" id="1.10.490.10">
    <property type="entry name" value="Globins"/>
    <property type="match status" value="1"/>
</dbReference>
<dbReference type="InterPro" id="IPR001486">
    <property type="entry name" value="Hemoglobin_trunc"/>
</dbReference>
<dbReference type="Pfam" id="PF01152">
    <property type="entry name" value="Bac_globin"/>
    <property type="match status" value="1"/>
</dbReference>
<evidence type="ECO:0000256" key="3">
    <source>
        <dbReference type="ARBA" id="ARBA00022617"/>
    </source>
</evidence>